<accession>A0A381XAD4</accession>
<reference evidence="1" key="1">
    <citation type="submission" date="2018-05" db="EMBL/GenBank/DDBJ databases">
        <authorList>
            <person name="Lanie J.A."/>
            <person name="Ng W.-L."/>
            <person name="Kazmierczak K.M."/>
            <person name="Andrzejewski T.M."/>
            <person name="Davidsen T.M."/>
            <person name="Wayne K.J."/>
            <person name="Tettelin H."/>
            <person name="Glass J.I."/>
            <person name="Rusch D."/>
            <person name="Podicherti R."/>
            <person name="Tsui H.-C.T."/>
            <person name="Winkler M.E."/>
        </authorList>
    </citation>
    <scope>NUCLEOTIDE SEQUENCE</scope>
</reference>
<sequence length="55" mass="5688">MFLWLCVTVSSLGAASGLMAAEPPKPLDCTAEDGADAKSVRSAQTAWAKYLGEDG</sequence>
<evidence type="ECO:0000313" key="1">
    <source>
        <dbReference type="EMBL" id="SVA61193.1"/>
    </source>
</evidence>
<dbReference type="AlphaFoldDB" id="A0A381XAD4"/>
<protein>
    <submittedName>
        <fullName evidence="1">Uncharacterized protein</fullName>
    </submittedName>
</protein>
<organism evidence="1">
    <name type="scientific">marine metagenome</name>
    <dbReference type="NCBI Taxonomy" id="408172"/>
    <lineage>
        <taxon>unclassified sequences</taxon>
        <taxon>metagenomes</taxon>
        <taxon>ecological metagenomes</taxon>
    </lineage>
</organism>
<feature type="non-terminal residue" evidence="1">
    <location>
        <position position="55"/>
    </location>
</feature>
<name>A0A381XAD4_9ZZZZ</name>
<proteinExistence type="predicted"/>
<dbReference type="EMBL" id="UINC01014330">
    <property type="protein sequence ID" value="SVA61193.1"/>
    <property type="molecule type" value="Genomic_DNA"/>
</dbReference>
<gene>
    <name evidence="1" type="ORF">METZ01_LOCUS114047</name>
</gene>